<protein>
    <submittedName>
        <fullName evidence="1">Uncharacterized protein</fullName>
    </submittedName>
</protein>
<proteinExistence type="predicted"/>
<evidence type="ECO:0000313" key="1">
    <source>
        <dbReference type="EMBL" id="JAW14886.1"/>
    </source>
</evidence>
<sequence length="99" mass="10387">MFAVLTFGGMTSPAFSQLVSAEQLISLIKLVLHSSLIKLVSNVVLSAFAFNIVPSANGGEAFTENSSGVFNTLFGDELLTQSGSSSLNSESIRNCPSIK</sequence>
<dbReference type="EMBL" id="GFTR01001540">
    <property type="protein sequence ID" value="JAW14886.1"/>
    <property type="molecule type" value="Transcribed_RNA"/>
</dbReference>
<name>A0A224XQV3_9HEMI</name>
<accession>A0A224XQV3</accession>
<reference evidence="1" key="1">
    <citation type="journal article" date="2018" name="PLoS Negl. Trop. Dis.">
        <title>An insight into the salivary gland and fat body transcriptome of Panstrongylus lignarius (Hemiptera: Heteroptera), the main vector of Chagas disease in Peru.</title>
        <authorList>
            <person name="Nevoa J.C."/>
            <person name="Mendes M.T."/>
            <person name="da Silva M.V."/>
            <person name="Soares S.C."/>
            <person name="Oliveira C.J.F."/>
            <person name="Ribeiro J.M.C."/>
        </authorList>
    </citation>
    <scope>NUCLEOTIDE SEQUENCE</scope>
</reference>
<dbReference type="AlphaFoldDB" id="A0A224XQV3"/>
<organism evidence="1">
    <name type="scientific">Panstrongylus lignarius</name>
    <dbReference type="NCBI Taxonomy" id="156445"/>
    <lineage>
        <taxon>Eukaryota</taxon>
        <taxon>Metazoa</taxon>
        <taxon>Ecdysozoa</taxon>
        <taxon>Arthropoda</taxon>
        <taxon>Hexapoda</taxon>
        <taxon>Insecta</taxon>
        <taxon>Pterygota</taxon>
        <taxon>Neoptera</taxon>
        <taxon>Paraneoptera</taxon>
        <taxon>Hemiptera</taxon>
        <taxon>Heteroptera</taxon>
        <taxon>Panheteroptera</taxon>
        <taxon>Cimicomorpha</taxon>
        <taxon>Reduviidae</taxon>
        <taxon>Triatominae</taxon>
        <taxon>Panstrongylus</taxon>
    </lineage>
</organism>